<dbReference type="InterPro" id="IPR013780">
    <property type="entry name" value="Glyco_hydro_b"/>
</dbReference>
<organism evidence="10 11">
    <name type="scientific">Streptococcus parauberis NCFD 2020</name>
    <dbReference type="NCBI Taxonomy" id="873447"/>
    <lineage>
        <taxon>Bacteria</taxon>
        <taxon>Bacillati</taxon>
        <taxon>Bacillota</taxon>
        <taxon>Bacilli</taxon>
        <taxon>Lactobacillales</taxon>
        <taxon>Streptococcaceae</taxon>
        <taxon>Streptococcus</taxon>
    </lineage>
</organism>
<proteinExistence type="inferred from homology"/>
<dbReference type="InterPro" id="IPR017853">
    <property type="entry name" value="GH"/>
</dbReference>
<dbReference type="InterPro" id="IPR038417">
    <property type="entry name" value="Alpga-gal_N_sf"/>
</dbReference>
<feature type="domain" description="Glycosyl hydrolase family 36 C-terminal" evidence="8">
    <location>
        <begin position="649"/>
        <end position="724"/>
    </location>
</feature>
<dbReference type="InterPro" id="IPR013785">
    <property type="entry name" value="Aldolase_TIM"/>
</dbReference>
<protein>
    <recommendedName>
        <fullName evidence="3 6">Alpha-galactosidase</fullName>
        <ecNumber evidence="3 6">3.2.1.22</ecNumber>
    </recommendedName>
</protein>
<evidence type="ECO:0000256" key="5">
    <source>
        <dbReference type="ARBA" id="ARBA00023295"/>
    </source>
</evidence>
<sequence>MTLNIAFDESSQIFHLHNNSMSYMIELLEDKYLAHRYWGPYIKQFDKLNQKPLKKRTFSSRPEKSDEHFSLEFVPQEFPISYQGDYKESALEVTFHDNSHVFRLTYSDYQIITDSPDIAPLPHARKNRNSHSKTLVINLIDEITHIQVNLYYTIFENYDALIRSSEVINLGKKSLIIDQLMSASLDQLYSGQEVISFYGSHQAEFQKNNAPIQHGQFITGTSRGSSGPQYVPFIAVGKNADEQHGQIHAMTLLYSGNHRELIERDQYDQLRLQIGLNPSQFSWQLAEQESFQSPQALLVYSKNGFNGMSKVFHSFNKNHISPPNQVSTTKPILINSWEMTYFEVNEALMLKLIDQASQLGFEAVVLDDGWFKGRNSSKTSLGDWQVDQSKFPNGLEVIVEKCRQKKLKFGIWFEPEMISPESDLYTRKTHWIVKAPHHAAHLGRNQYVLDLTQNEAQQFLLNTMREFIYTYKPDYIKWDMNRHIVEPFSQISEFLPKEFSHRYMIKLYEILDQLTTEFPEIIFENCSSGSGRLDFGMLYYFPQTWASDNTDALDRQKIQYGASYLFHPYQLTGHVSDVPNHQTNRITPIQTRMNLASSTNMGYELNILTLSDEDKRAIKNHLNQYKAQRDLIQNGSFYRLCSPFESNITAWLFESKAKDEILLFVFKNCFNITELNTILTIPYADPTAEYIDSNGYHYFGDELKYSGLSIPFEKGDFQSYSLHLKKLN</sequence>
<evidence type="ECO:0000256" key="1">
    <source>
        <dbReference type="ARBA" id="ARBA00001255"/>
    </source>
</evidence>
<reference evidence="10 11" key="1">
    <citation type="submission" date="2011-02" db="EMBL/GenBank/DDBJ databases">
        <authorList>
            <person name="Stanhope M.J."/>
            <person name="Durkin A.S."/>
            <person name="Hostetler J."/>
            <person name="Kim M."/>
            <person name="Radune D."/>
            <person name="Singh I."/>
            <person name="Town C.D."/>
        </authorList>
    </citation>
    <scope>NUCLEOTIDE SEQUENCE [LARGE SCALE GENOMIC DNA]</scope>
    <source>
        <strain evidence="10 11">NCFD 2020</strain>
    </source>
</reference>
<dbReference type="Pfam" id="PF16874">
    <property type="entry name" value="Glyco_hydro_36C"/>
    <property type="match status" value="1"/>
</dbReference>
<gene>
    <name evidence="10" type="ORF">SPB_1379</name>
</gene>
<evidence type="ECO:0000256" key="4">
    <source>
        <dbReference type="ARBA" id="ARBA00022801"/>
    </source>
</evidence>
<evidence type="ECO:0000256" key="6">
    <source>
        <dbReference type="PIRNR" id="PIRNR005536"/>
    </source>
</evidence>
<dbReference type="SUPFAM" id="SSF51445">
    <property type="entry name" value="(Trans)glycosidases"/>
    <property type="match status" value="1"/>
</dbReference>
<dbReference type="RefSeq" id="WP_003105430.1">
    <property type="nucleotide sequence ID" value="NZ_AEUT02000001.1"/>
</dbReference>
<feature type="domain" description="Glycosyl hydrolase family 36 N-terminal" evidence="9">
    <location>
        <begin position="32"/>
        <end position="286"/>
    </location>
</feature>
<dbReference type="InterPro" id="IPR050985">
    <property type="entry name" value="Alpha-glycosidase_related"/>
</dbReference>
<dbReference type="EC" id="3.2.1.22" evidence="3 6"/>
<feature type="active site" description="Proton donor" evidence="7">
    <location>
        <position position="548"/>
    </location>
</feature>
<dbReference type="PIRSF" id="PIRSF005536">
    <property type="entry name" value="Agal"/>
    <property type="match status" value="1"/>
</dbReference>
<dbReference type="InterPro" id="IPR031705">
    <property type="entry name" value="Glyco_hydro_36_C"/>
</dbReference>
<dbReference type="Gene3D" id="2.70.98.60">
    <property type="entry name" value="alpha-galactosidase from lactobacil brevis"/>
    <property type="match status" value="1"/>
</dbReference>
<dbReference type="GO" id="GO:0004557">
    <property type="term" value="F:alpha-galactosidase activity"/>
    <property type="evidence" value="ECO:0007669"/>
    <property type="project" value="UniProtKB-UniRule"/>
</dbReference>
<evidence type="ECO:0000256" key="2">
    <source>
        <dbReference type="ARBA" id="ARBA00006202"/>
    </source>
</evidence>
<comment type="catalytic activity">
    <reaction evidence="1 6">
        <text>Hydrolysis of terminal, non-reducing alpha-D-galactose residues in alpha-D-galactosides, including galactose oligosaccharides, galactomannans and galactolipids.</text>
        <dbReference type="EC" id="3.2.1.22"/>
    </reaction>
</comment>
<evidence type="ECO:0000256" key="3">
    <source>
        <dbReference type="ARBA" id="ARBA00012755"/>
    </source>
</evidence>
<accession>F1YXQ0</accession>
<dbReference type="EMBL" id="AEUT02000001">
    <property type="protein sequence ID" value="EGE54722.1"/>
    <property type="molecule type" value="Genomic_DNA"/>
</dbReference>
<dbReference type="PRINTS" id="PR00743">
    <property type="entry name" value="GLHYDRLASE36"/>
</dbReference>
<dbReference type="Pfam" id="PF16875">
    <property type="entry name" value="Glyco_hydro_36N"/>
    <property type="match status" value="1"/>
</dbReference>
<feature type="active site" description="Nucleophile" evidence="7">
    <location>
        <position position="479"/>
    </location>
</feature>
<dbReference type="PROSITE" id="PS00512">
    <property type="entry name" value="ALPHA_GALACTOSIDASE"/>
    <property type="match status" value="1"/>
</dbReference>
<evidence type="ECO:0000313" key="10">
    <source>
        <dbReference type="EMBL" id="EGE54722.1"/>
    </source>
</evidence>
<dbReference type="FunFam" id="3.20.20.70:FF:000118">
    <property type="entry name" value="Alpha-galactosidase"/>
    <property type="match status" value="1"/>
</dbReference>
<dbReference type="Gene3D" id="2.60.40.1180">
    <property type="entry name" value="Golgi alpha-mannosidase II"/>
    <property type="match status" value="1"/>
</dbReference>
<evidence type="ECO:0000256" key="7">
    <source>
        <dbReference type="PIRSR" id="PIRSR005536-1"/>
    </source>
</evidence>
<comment type="caution">
    <text evidence="10">The sequence shown here is derived from an EMBL/GenBank/DDBJ whole genome shotgun (WGS) entry which is preliminary data.</text>
</comment>
<dbReference type="InterPro" id="IPR002252">
    <property type="entry name" value="Glyco_hydro_36"/>
</dbReference>
<dbReference type="AlphaFoldDB" id="F1YXQ0"/>
<dbReference type="Gene3D" id="3.20.20.70">
    <property type="entry name" value="Aldolase class I"/>
    <property type="match status" value="1"/>
</dbReference>
<comment type="similarity">
    <text evidence="2">Belongs to the glycosyl hydrolase 36 family.</text>
</comment>
<dbReference type="Pfam" id="PF02065">
    <property type="entry name" value="Melibiase"/>
    <property type="match status" value="1"/>
</dbReference>
<dbReference type="HOGENOM" id="CLU_009640_2_1_9"/>
<dbReference type="PANTHER" id="PTHR43053">
    <property type="entry name" value="GLYCOSIDASE FAMILY 31"/>
    <property type="match status" value="1"/>
</dbReference>
<evidence type="ECO:0000259" key="8">
    <source>
        <dbReference type="Pfam" id="PF16874"/>
    </source>
</evidence>
<evidence type="ECO:0000259" key="9">
    <source>
        <dbReference type="Pfam" id="PF16875"/>
    </source>
</evidence>
<dbReference type="Proteomes" id="UP000003732">
    <property type="component" value="Unassembled WGS sequence"/>
</dbReference>
<dbReference type="GO" id="GO:0016052">
    <property type="term" value="P:carbohydrate catabolic process"/>
    <property type="evidence" value="ECO:0007669"/>
    <property type="project" value="InterPro"/>
</dbReference>
<dbReference type="CDD" id="cd14791">
    <property type="entry name" value="GH36"/>
    <property type="match status" value="1"/>
</dbReference>
<dbReference type="eggNOG" id="COG3345">
    <property type="taxonomic scope" value="Bacteria"/>
</dbReference>
<evidence type="ECO:0000313" key="11">
    <source>
        <dbReference type="Proteomes" id="UP000003732"/>
    </source>
</evidence>
<name>F1YXQ0_9STRE</name>
<dbReference type="InterPro" id="IPR000111">
    <property type="entry name" value="Glyco_hydro_27/36_CS"/>
</dbReference>
<dbReference type="InterPro" id="IPR031704">
    <property type="entry name" value="Glyco_hydro_36_N"/>
</dbReference>
<keyword evidence="5 6" id="KW-0326">Glycosidase</keyword>
<dbReference type="GeneID" id="61421011"/>
<keyword evidence="4 6" id="KW-0378">Hydrolase</keyword>
<dbReference type="PANTHER" id="PTHR43053:SF3">
    <property type="entry name" value="ALPHA-GALACTOSIDASE C-RELATED"/>
    <property type="match status" value="1"/>
</dbReference>